<feature type="domain" description="GGDEF" evidence="3">
    <location>
        <begin position="464"/>
        <end position="580"/>
    </location>
</feature>
<dbReference type="SMART" id="SM00091">
    <property type="entry name" value="PAS"/>
    <property type="match status" value="1"/>
</dbReference>
<dbReference type="PROSITE" id="PS50113">
    <property type="entry name" value="PAC"/>
    <property type="match status" value="1"/>
</dbReference>
<keyword evidence="5" id="KW-1185">Reference proteome</keyword>
<feature type="domain" description="PAS" evidence="1">
    <location>
        <begin position="315"/>
        <end position="385"/>
    </location>
</feature>
<dbReference type="InterPro" id="IPR035965">
    <property type="entry name" value="PAS-like_dom_sf"/>
</dbReference>
<dbReference type="InterPro" id="IPR029016">
    <property type="entry name" value="GAF-like_dom_sf"/>
</dbReference>
<protein>
    <submittedName>
        <fullName evidence="4">PAS domain S-box protein</fullName>
    </submittedName>
</protein>
<dbReference type="PROSITE" id="PS50887">
    <property type="entry name" value="GGDEF"/>
    <property type="match status" value="1"/>
</dbReference>
<reference evidence="4" key="1">
    <citation type="submission" date="2020-10" db="EMBL/GenBank/DDBJ databases">
        <title>Whole-genome sequence of Luteibacter sp. EIF3.</title>
        <authorList>
            <person name="Friedrich I."/>
            <person name="Hertel R."/>
            <person name="Daniel R."/>
        </authorList>
    </citation>
    <scope>NUCLEOTIDE SEQUENCE</scope>
    <source>
        <strain evidence="4">EIF3</strain>
    </source>
</reference>
<dbReference type="Pfam" id="PF08447">
    <property type="entry name" value="PAS_3"/>
    <property type="match status" value="1"/>
</dbReference>
<proteinExistence type="predicted"/>
<dbReference type="Gene3D" id="3.30.450.20">
    <property type="entry name" value="PAS domain"/>
    <property type="match status" value="2"/>
</dbReference>
<dbReference type="Pfam" id="PF08448">
    <property type="entry name" value="PAS_4"/>
    <property type="match status" value="1"/>
</dbReference>
<dbReference type="PANTHER" id="PTHR43102:SF2">
    <property type="entry name" value="GAF DOMAIN-CONTAINING PROTEIN"/>
    <property type="match status" value="1"/>
</dbReference>
<dbReference type="InterPro" id="IPR043128">
    <property type="entry name" value="Rev_trsase/Diguanyl_cyclase"/>
</dbReference>
<dbReference type="PROSITE" id="PS50112">
    <property type="entry name" value="PAS"/>
    <property type="match status" value="1"/>
</dbReference>
<dbReference type="Pfam" id="PF00990">
    <property type="entry name" value="GGDEF"/>
    <property type="match status" value="1"/>
</dbReference>
<organism evidence="4 5">
    <name type="scientific">Luteibacter flocculans</name>
    <dbReference type="NCBI Taxonomy" id="2780091"/>
    <lineage>
        <taxon>Bacteria</taxon>
        <taxon>Pseudomonadati</taxon>
        <taxon>Pseudomonadota</taxon>
        <taxon>Gammaproteobacteria</taxon>
        <taxon>Lysobacterales</taxon>
        <taxon>Rhodanobacteraceae</taxon>
        <taxon>Luteibacter</taxon>
    </lineage>
</organism>
<dbReference type="InterPro" id="IPR000700">
    <property type="entry name" value="PAS-assoc_C"/>
</dbReference>
<dbReference type="InterPro" id="IPR000014">
    <property type="entry name" value="PAS"/>
</dbReference>
<dbReference type="InterPro" id="IPR013656">
    <property type="entry name" value="PAS_4"/>
</dbReference>
<sequence>MNENERLRRLHELRVLDTAPEALFDALVQAAAAITGMPMSLLSLMDQHRQWFKANHGLPGVSSTPRDVAFCHHVVTDSRPVEVHDARTDPRFANNPMVTGEPGIRAYAGFPIRTSNGATVGSLCVLGPVPGTLTDGQREALARLAQAASLALESRLELMEQRDRAEHEAAEARRLATTSQALETELRERQQFLQRTGKLSRVGGWELDLVTHALRWSEQTCAIHEVPADYVPPLDEALSFYPPGARLVIQKAVERCLAEGEPWDLELPLVTARGRRIWVRTVGARETKDGRPVRLAGAIQDVTDRRRALEALQASERRFRQLFEYSLSLICTHDLEGVLLSVNPAAANSLGYAVHQMLGRSLTEFMPARRRAGFADYLQRIATQGMDAGVMELEAADGGQRYWRYQNLREDSTEGPYVLGSAQDITEEHRYQRLLVEWSTRDPLTKAFNRRYLEQLEQWVANGRRWGCVVLDLDHFKAINDSFGHARGDEILIATATLLSDCCRNEDAVVRLGGDEFLLVVSDPLRLPALSADIQTKAAQRGIGVSTGWAKAEPREPVAVVVARADEVLYAQRLKRRAAQ</sequence>
<dbReference type="NCBIfam" id="TIGR00254">
    <property type="entry name" value="GGDEF"/>
    <property type="match status" value="1"/>
</dbReference>
<dbReference type="InterPro" id="IPR029787">
    <property type="entry name" value="Nucleotide_cyclase"/>
</dbReference>
<dbReference type="InterPro" id="IPR013655">
    <property type="entry name" value="PAS_fold_3"/>
</dbReference>
<evidence type="ECO:0000259" key="2">
    <source>
        <dbReference type="PROSITE" id="PS50113"/>
    </source>
</evidence>
<dbReference type="SUPFAM" id="SSF55781">
    <property type="entry name" value="GAF domain-like"/>
    <property type="match status" value="1"/>
</dbReference>
<dbReference type="PANTHER" id="PTHR43102">
    <property type="entry name" value="SLR1143 PROTEIN"/>
    <property type="match status" value="1"/>
</dbReference>
<evidence type="ECO:0000313" key="5">
    <source>
        <dbReference type="Proteomes" id="UP001056681"/>
    </source>
</evidence>
<dbReference type="NCBIfam" id="TIGR00229">
    <property type="entry name" value="sensory_box"/>
    <property type="match status" value="1"/>
</dbReference>
<dbReference type="EMBL" id="CP063231">
    <property type="protein sequence ID" value="URL58702.1"/>
    <property type="molecule type" value="Genomic_DNA"/>
</dbReference>
<dbReference type="Gene3D" id="3.30.450.40">
    <property type="match status" value="1"/>
</dbReference>
<dbReference type="SMART" id="SM00267">
    <property type="entry name" value="GGDEF"/>
    <property type="match status" value="1"/>
</dbReference>
<dbReference type="Proteomes" id="UP001056681">
    <property type="component" value="Chromosome"/>
</dbReference>
<dbReference type="Pfam" id="PF01590">
    <property type="entry name" value="GAF"/>
    <property type="match status" value="1"/>
</dbReference>
<dbReference type="SUPFAM" id="SSF55073">
    <property type="entry name" value="Nucleotide cyclase"/>
    <property type="match status" value="1"/>
</dbReference>
<gene>
    <name evidence="4" type="ORF">IM816_00755</name>
</gene>
<evidence type="ECO:0000259" key="3">
    <source>
        <dbReference type="PROSITE" id="PS50887"/>
    </source>
</evidence>
<dbReference type="CDD" id="cd01949">
    <property type="entry name" value="GGDEF"/>
    <property type="match status" value="1"/>
</dbReference>
<dbReference type="RefSeq" id="WP_250339392.1">
    <property type="nucleotide sequence ID" value="NZ_CP063231.1"/>
</dbReference>
<dbReference type="Gene3D" id="3.30.70.270">
    <property type="match status" value="1"/>
</dbReference>
<evidence type="ECO:0000259" key="1">
    <source>
        <dbReference type="PROSITE" id="PS50112"/>
    </source>
</evidence>
<dbReference type="InterPro" id="IPR000160">
    <property type="entry name" value="GGDEF_dom"/>
</dbReference>
<dbReference type="SUPFAM" id="SSF55785">
    <property type="entry name" value="PYP-like sensor domain (PAS domain)"/>
    <property type="match status" value="2"/>
</dbReference>
<feature type="domain" description="PAC" evidence="2">
    <location>
        <begin position="263"/>
        <end position="314"/>
    </location>
</feature>
<accession>A0ABY4T478</accession>
<dbReference type="CDD" id="cd00130">
    <property type="entry name" value="PAS"/>
    <property type="match status" value="1"/>
</dbReference>
<dbReference type="InterPro" id="IPR003018">
    <property type="entry name" value="GAF"/>
</dbReference>
<name>A0ABY4T478_9GAMM</name>
<evidence type="ECO:0000313" key="4">
    <source>
        <dbReference type="EMBL" id="URL58702.1"/>
    </source>
</evidence>
<dbReference type="SMART" id="SM00065">
    <property type="entry name" value="GAF"/>
    <property type="match status" value="1"/>
</dbReference>